<feature type="compositionally biased region" description="Low complexity" evidence="9">
    <location>
        <begin position="1049"/>
        <end position="1118"/>
    </location>
</feature>
<feature type="compositionally biased region" description="Basic and acidic residues" evidence="9">
    <location>
        <begin position="377"/>
        <end position="393"/>
    </location>
</feature>
<evidence type="ECO:0000256" key="8">
    <source>
        <dbReference type="RuleBase" id="RU004011"/>
    </source>
</evidence>
<evidence type="ECO:0000256" key="7">
    <source>
        <dbReference type="PROSITE-ProRule" id="PRU00706"/>
    </source>
</evidence>
<dbReference type="AlphaFoldDB" id="A0A168KUN6"/>
<evidence type="ECO:0000256" key="3">
    <source>
        <dbReference type="ARBA" id="ARBA00022679"/>
    </source>
</evidence>
<dbReference type="PANTHER" id="PTHR46161:SF3">
    <property type="entry name" value="NUCLEOSIDE DIPHOSPHATE KINASE DDB_G0292928-RELATED"/>
    <property type="match status" value="1"/>
</dbReference>
<dbReference type="Proteomes" id="UP000078561">
    <property type="component" value="Unassembled WGS sequence"/>
</dbReference>
<keyword evidence="6" id="KW-0067">ATP-binding</keyword>
<feature type="compositionally biased region" description="Basic and acidic residues" evidence="9">
    <location>
        <begin position="27"/>
        <end position="38"/>
    </location>
</feature>
<evidence type="ECO:0000256" key="4">
    <source>
        <dbReference type="ARBA" id="ARBA00022741"/>
    </source>
</evidence>
<dbReference type="STRING" id="4829.A0A168KUN6"/>
<dbReference type="SMART" id="SM00562">
    <property type="entry name" value="NDK"/>
    <property type="match status" value="1"/>
</dbReference>
<feature type="compositionally biased region" description="Polar residues" evidence="9">
    <location>
        <begin position="964"/>
        <end position="979"/>
    </location>
</feature>
<evidence type="ECO:0000259" key="10">
    <source>
        <dbReference type="SMART" id="SM00562"/>
    </source>
</evidence>
<protein>
    <recommendedName>
        <fullName evidence="2">Nucleoside diphosphate kinase</fullName>
    </recommendedName>
</protein>
<keyword evidence="3" id="KW-0808">Transferase</keyword>
<feature type="compositionally biased region" description="Basic and acidic residues" evidence="9">
    <location>
        <begin position="832"/>
        <end position="841"/>
    </location>
</feature>
<dbReference type="PROSITE" id="PS51374">
    <property type="entry name" value="NDPK_LIKE"/>
    <property type="match status" value="1"/>
</dbReference>
<dbReference type="InterPro" id="IPR034907">
    <property type="entry name" value="NDK-like_dom"/>
</dbReference>
<feature type="domain" description="Nucleoside diphosphate kinase-like" evidence="10">
    <location>
        <begin position="43"/>
        <end position="183"/>
    </location>
</feature>
<evidence type="ECO:0000313" key="12">
    <source>
        <dbReference type="Proteomes" id="UP000078561"/>
    </source>
</evidence>
<dbReference type="Pfam" id="PF00334">
    <property type="entry name" value="NDK"/>
    <property type="match status" value="1"/>
</dbReference>
<accession>A0A168KUN6</accession>
<feature type="compositionally biased region" description="Basic and acidic residues" evidence="9">
    <location>
        <begin position="777"/>
        <end position="795"/>
    </location>
</feature>
<dbReference type="OMA" id="NSHESKH"/>
<dbReference type="OrthoDB" id="2162449at2759"/>
<feature type="compositionally biased region" description="Basic and acidic residues" evidence="9">
    <location>
        <begin position="722"/>
        <end position="745"/>
    </location>
</feature>
<feature type="compositionally biased region" description="Polar residues" evidence="9">
    <location>
        <begin position="342"/>
        <end position="373"/>
    </location>
</feature>
<feature type="compositionally biased region" description="Low complexity" evidence="9">
    <location>
        <begin position="867"/>
        <end position="913"/>
    </location>
</feature>
<feature type="region of interest" description="Disordered" evidence="9">
    <location>
        <begin position="1"/>
        <end position="38"/>
    </location>
</feature>
<gene>
    <name evidence="11" type="primary">ABSGL_00826.1 scaffold 958</name>
</gene>
<feature type="compositionally biased region" description="Low complexity" evidence="9">
    <location>
        <begin position="983"/>
        <end position="998"/>
    </location>
</feature>
<evidence type="ECO:0000256" key="5">
    <source>
        <dbReference type="ARBA" id="ARBA00022777"/>
    </source>
</evidence>
<feature type="binding site" evidence="7">
    <location>
        <position position="147"/>
    </location>
    <ligand>
        <name>ATP</name>
        <dbReference type="ChEBI" id="CHEBI:30616"/>
    </ligand>
</feature>
<dbReference type="GO" id="GO:0006241">
    <property type="term" value="P:CTP biosynthetic process"/>
    <property type="evidence" value="ECO:0007669"/>
    <property type="project" value="InterPro"/>
</dbReference>
<feature type="region of interest" description="Disordered" evidence="9">
    <location>
        <begin position="179"/>
        <end position="509"/>
    </location>
</feature>
<dbReference type="GO" id="GO:0006183">
    <property type="term" value="P:GTP biosynthetic process"/>
    <property type="evidence" value="ECO:0007669"/>
    <property type="project" value="InterPro"/>
</dbReference>
<feature type="compositionally biased region" description="Basic and acidic residues" evidence="9">
    <location>
        <begin position="461"/>
        <end position="495"/>
    </location>
</feature>
<feature type="region of interest" description="Disordered" evidence="9">
    <location>
        <begin position="722"/>
        <end position="1278"/>
    </location>
</feature>
<dbReference type="GO" id="GO:0004550">
    <property type="term" value="F:nucleoside diphosphate kinase activity"/>
    <property type="evidence" value="ECO:0007669"/>
    <property type="project" value="InterPro"/>
</dbReference>
<evidence type="ECO:0000256" key="6">
    <source>
        <dbReference type="ARBA" id="ARBA00022840"/>
    </source>
</evidence>
<name>A0A168KUN6_ABSGL</name>
<feature type="compositionally biased region" description="Low complexity" evidence="9">
    <location>
        <begin position="949"/>
        <end position="958"/>
    </location>
</feature>
<feature type="compositionally biased region" description="Basic and acidic residues" evidence="9">
    <location>
        <begin position="1150"/>
        <end position="1173"/>
    </location>
</feature>
<dbReference type="InterPro" id="IPR036850">
    <property type="entry name" value="NDK-like_dom_sf"/>
</dbReference>
<feature type="binding site" evidence="7">
    <location>
        <position position="157"/>
    </location>
    <ligand>
        <name>ATP</name>
        <dbReference type="ChEBI" id="CHEBI:30616"/>
    </ligand>
</feature>
<feature type="compositionally biased region" description="Polar residues" evidence="9">
    <location>
        <begin position="1248"/>
        <end position="1264"/>
    </location>
</feature>
<dbReference type="SUPFAM" id="SSF54919">
    <property type="entry name" value="Nucleoside diphosphate kinase, NDK"/>
    <property type="match status" value="1"/>
</dbReference>
<feature type="compositionally biased region" description="Basic and acidic residues" evidence="9">
    <location>
        <begin position="429"/>
        <end position="440"/>
    </location>
</feature>
<proteinExistence type="inferred from homology"/>
<feature type="binding site" evidence="7">
    <location>
        <position position="127"/>
    </location>
    <ligand>
        <name>ATP</name>
        <dbReference type="ChEBI" id="CHEBI:30616"/>
    </ligand>
</feature>
<evidence type="ECO:0000256" key="2">
    <source>
        <dbReference type="ARBA" id="ARBA00017632"/>
    </source>
</evidence>
<feature type="compositionally biased region" description="Low complexity" evidence="9">
    <location>
        <begin position="1007"/>
        <end position="1026"/>
    </location>
</feature>
<dbReference type="EMBL" id="LT550334">
    <property type="protein sequence ID" value="SAL95497.1"/>
    <property type="molecule type" value="Genomic_DNA"/>
</dbReference>
<feature type="active site" description="Pros-phosphohistidine intermediate" evidence="7">
    <location>
        <position position="160"/>
    </location>
</feature>
<organism evidence="11">
    <name type="scientific">Absidia glauca</name>
    <name type="common">Pin mould</name>
    <dbReference type="NCBI Taxonomy" id="4829"/>
    <lineage>
        <taxon>Eukaryota</taxon>
        <taxon>Fungi</taxon>
        <taxon>Fungi incertae sedis</taxon>
        <taxon>Mucoromycota</taxon>
        <taxon>Mucoromycotina</taxon>
        <taxon>Mucoromycetes</taxon>
        <taxon>Mucorales</taxon>
        <taxon>Cunninghamellaceae</taxon>
        <taxon>Absidia</taxon>
    </lineage>
</organism>
<feature type="compositionally biased region" description="Polar residues" evidence="9">
    <location>
        <begin position="180"/>
        <end position="201"/>
    </location>
</feature>
<comment type="similarity">
    <text evidence="1 7 8">Belongs to the NDK family.</text>
</comment>
<evidence type="ECO:0000256" key="9">
    <source>
        <dbReference type="SAM" id="MobiDB-lite"/>
    </source>
</evidence>
<evidence type="ECO:0000313" key="11">
    <source>
        <dbReference type="EMBL" id="SAL95497.1"/>
    </source>
</evidence>
<feature type="compositionally biased region" description="Basic and acidic residues" evidence="9">
    <location>
        <begin position="1269"/>
        <end position="1278"/>
    </location>
</feature>
<feature type="binding site" evidence="7">
    <location>
        <position position="51"/>
    </location>
    <ligand>
        <name>ATP</name>
        <dbReference type="ChEBI" id="CHEBI:30616"/>
    </ligand>
</feature>
<evidence type="ECO:0000256" key="1">
    <source>
        <dbReference type="ARBA" id="ARBA00008142"/>
    </source>
</evidence>
<keyword evidence="12" id="KW-1185">Reference proteome</keyword>
<dbReference type="GO" id="GO:0005524">
    <property type="term" value="F:ATP binding"/>
    <property type="evidence" value="ECO:0007669"/>
    <property type="project" value="UniProtKB-KW"/>
</dbReference>
<reference evidence="11" key="1">
    <citation type="submission" date="2016-04" db="EMBL/GenBank/DDBJ databases">
        <authorList>
            <person name="Evans L.H."/>
            <person name="Alamgir A."/>
            <person name="Owens N."/>
            <person name="Weber N.D."/>
            <person name="Virtaneva K."/>
            <person name="Barbian K."/>
            <person name="Babar A."/>
            <person name="Rosenke K."/>
        </authorList>
    </citation>
    <scope>NUCLEOTIDE SEQUENCE [LARGE SCALE GENOMIC DNA]</scope>
    <source>
        <strain evidence="11">CBS 101.48</strain>
    </source>
</reference>
<dbReference type="Gene3D" id="3.30.70.141">
    <property type="entry name" value="Nucleoside diphosphate kinase-like domain"/>
    <property type="match status" value="1"/>
</dbReference>
<feature type="compositionally biased region" description="Polar residues" evidence="9">
    <location>
        <begin position="1119"/>
        <end position="1128"/>
    </location>
</feature>
<dbReference type="GO" id="GO:0006228">
    <property type="term" value="P:UTP biosynthetic process"/>
    <property type="evidence" value="ECO:0007669"/>
    <property type="project" value="InterPro"/>
</dbReference>
<dbReference type="PANTHER" id="PTHR46161">
    <property type="entry name" value="NUCLEOSIDE DIPHOSPHATE KINASE"/>
    <property type="match status" value="1"/>
</dbReference>
<keyword evidence="4" id="KW-0547">Nucleotide-binding</keyword>
<feature type="compositionally biased region" description="Polar residues" evidence="9">
    <location>
        <begin position="315"/>
        <end position="335"/>
    </location>
</feature>
<dbReference type="InterPro" id="IPR001564">
    <property type="entry name" value="Nucleoside_diP_kinase"/>
</dbReference>
<feature type="binding site" evidence="7">
    <location>
        <position position="99"/>
    </location>
    <ligand>
        <name>ATP</name>
        <dbReference type="ChEBI" id="CHEBI:30616"/>
    </ligand>
</feature>
<feature type="binding site" evidence="7">
    <location>
        <position position="133"/>
    </location>
    <ligand>
        <name>ATP</name>
        <dbReference type="ChEBI" id="CHEBI:30616"/>
    </ligand>
</feature>
<dbReference type="PRINTS" id="PR01243">
    <property type="entry name" value="NUCDPKINASE"/>
</dbReference>
<sequence length="1278" mass="135291">MDTDTLSSGEHKQVLPEEQQDVVGRQLTDDDHSHQDADKLHKQQKTLALIKPDAMQANYQQAIIDKIVSSGFTILQQKQLHFSLDQACLFYREHEGKAFYPQLTEWMSSAPIYAMILEKENAIQDWRSLMGPTDAIKAREIDPTSIRALFGTDGSHNATHGSDCLTSAEREIDIVFGPLTQPSATSPQHDLSTTAAYNTSGDGDDDEEHSPLGDNVNTSAPIPTTDAEHPVNTPDLLSHPALVHAPTGSISDSVKPSLGDEGASETAADTDNHPKEDAADMQDPTSQPSTNHEGDTNETKPVNSIADETPEHPNADSSSEQQQDNLVTETTTSQGPVDHLTSESSLSPQPASTPQDQTQGTHSPALNTAQTNLNDDDSTKESATKESVPEKDSLLANEEQIVDSGAHALDTIDNKQESPVTFDAPLVEIDTKDQQQRDDDMTPEQETESLAIHETPIDPTTKPDDVKDDHSVKPDDVEDAHPADDNTKVGDDDLKAPIQQDDDTFDSIPLANDSETVVNEVATDPVVATATVALEPVNQDSEPAAQISEPVVVAAVVAEETAGQSCEPTVAILKSEPAVAILESAPAASESEPAVPIPESAPAASVLESELTISAEAIPVTTAAVTDHDDVSEDEERLPVDVMPVKPDSIEEPVAGDNLIASGEMKDQLAVETLDNASPVVVVTEEDNKPIVTEVAIVDEEEKEDAGVVSNNDQSITEIFSKEQAESHDVHDESALTTDHSKPFNDDATVSSHEEHHDDNGTEVTSATEEDLTTVEDSDKLVADREPSTSDRDSISTDNDESTATETIVDHPKSVSSSDEETEQVKTSTSSDKPKDKEESPANKPTSPTRSPARKSPTGLKAPTKIGTTRKVPSTTTTGTTTKSNTTTTAPATTRLRRPGTTAASGNATTAGADKPVKKATGLKSSASPGRTPLPRVATLAKKPDSAAPTETKPTTGTTKKRSSVINRLTAPTTASANKRASDAASSTAPAATTKAASNGSAHRVKTAPGTTPPATTRRPATKPATSTVEKPAARRTSPSSTAEKPTTTRRTSPPTSTALHGTTKTARSTASSSATSRVSSSSTAASDSTTGTAKRPPVRRISPPSSTHPSTATKPSTRPATKTSTTPSDKKADIKRKVVATKATKPTAAKKDAPKETSKEDAHSEPDIKDDSNTDAPSEPTIADPPAEPVEEPLIETSAAPEKTQAQEAPAPEIKTEEEPATLKPTETSSAPRPKTPELAQLRNKFETLQTTSVTPTRSSNNKPAPHNIKDLISRFN</sequence>
<dbReference type="InParanoid" id="A0A168KUN6"/>
<keyword evidence="5" id="KW-0418">Kinase</keyword>